<dbReference type="Pfam" id="PF13692">
    <property type="entry name" value="Glyco_trans_1_4"/>
    <property type="match status" value="1"/>
</dbReference>
<reference evidence="1 2" key="1">
    <citation type="submission" date="2019-11" db="EMBL/GenBank/DDBJ databases">
        <title>Draft Genome Sequence of Plant Growth-Promoting Rhizosphere-Associated Bacteria.</title>
        <authorList>
            <person name="Vasilyev I.Y."/>
            <person name="Radchenko V."/>
            <person name="Ilnitskaya E.V."/>
        </authorList>
    </citation>
    <scope>NUCLEOTIDE SEQUENCE [LARGE SCALE GENOMIC DNA]</scope>
    <source>
        <strain evidence="1 2">VRA_1sq_f</strain>
    </source>
</reference>
<evidence type="ECO:0000313" key="2">
    <source>
        <dbReference type="Proteomes" id="UP000437575"/>
    </source>
</evidence>
<accession>A0A6A8LSW1</accession>
<proteinExistence type="predicted"/>
<dbReference type="EMBL" id="WKKZ01001355">
    <property type="protein sequence ID" value="MSE06794.1"/>
    <property type="molecule type" value="Genomic_DNA"/>
</dbReference>
<name>A0A6A8LSW1_9LACO</name>
<dbReference type="Proteomes" id="UP000437575">
    <property type="component" value="Unassembled WGS sequence"/>
</dbReference>
<feature type="non-terminal residue" evidence="1">
    <location>
        <position position="1"/>
    </location>
</feature>
<dbReference type="SUPFAM" id="SSF53756">
    <property type="entry name" value="UDP-Glycosyltransferase/glycogen phosphorylase"/>
    <property type="match status" value="1"/>
</dbReference>
<dbReference type="AlphaFoldDB" id="A0A6A8LSW1"/>
<protein>
    <submittedName>
        <fullName evidence="1">Glycosyltransferase</fullName>
    </submittedName>
</protein>
<feature type="non-terminal residue" evidence="1">
    <location>
        <position position="93"/>
    </location>
</feature>
<dbReference type="Gene3D" id="3.40.50.2000">
    <property type="entry name" value="Glycogen Phosphorylase B"/>
    <property type="match status" value="1"/>
</dbReference>
<comment type="caution">
    <text evidence="1">The sequence shown here is derived from an EMBL/GenBank/DDBJ whole genome shotgun (WGS) entry which is preliminary data.</text>
</comment>
<keyword evidence="1" id="KW-0808">Transferase</keyword>
<evidence type="ECO:0000313" key="1">
    <source>
        <dbReference type="EMBL" id="MSE06794.1"/>
    </source>
</evidence>
<organism evidence="1 2">
    <name type="scientific">Ligilactobacillus salivarius</name>
    <dbReference type="NCBI Taxonomy" id="1624"/>
    <lineage>
        <taxon>Bacteria</taxon>
        <taxon>Bacillati</taxon>
        <taxon>Bacillota</taxon>
        <taxon>Bacilli</taxon>
        <taxon>Lactobacillales</taxon>
        <taxon>Lactobacillaceae</taxon>
        <taxon>Ligilactobacillus</taxon>
    </lineage>
</organism>
<sequence length="93" mass="10360">PEWQIVMVGPVVKIDPASLPQRDNIHWLGQQPYQALPQFLAGWDVCLMPFAINASTRYISPTKVLEYMAAQLPIVSTAIIDVARHYAEEVAVA</sequence>
<dbReference type="GO" id="GO:0016740">
    <property type="term" value="F:transferase activity"/>
    <property type="evidence" value="ECO:0007669"/>
    <property type="project" value="UniProtKB-KW"/>
</dbReference>
<gene>
    <name evidence="1" type="ORF">GKC34_14005</name>
</gene>